<dbReference type="SUPFAM" id="SSF57959">
    <property type="entry name" value="Leucine zipper domain"/>
    <property type="match status" value="1"/>
</dbReference>
<dbReference type="AlphaFoldDB" id="A0A1I7VMJ6"/>
<dbReference type="GO" id="GO:0000978">
    <property type="term" value="F:RNA polymerase II cis-regulatory region sequence-specific DNA binding"/>
    <property type="evidence" value="ECO:0007669"/>
    <property type="project" value="TreeGrafter"/>
</dbReference>
<feature type="region of interest" description="Disordered" evidence="7">
    <location>
        <begin position="102"/>
        <end position="149"/>
    </location>
</feature>
<evidence type="ECO:0000256" key="3">
    <source>
        <dbReference type="ARBA" id="ARBA00023015"/>
    </source>
</evidence>
<sequence length="291" mass="31974">MDSSASVHLRNALSAVHSPQLIQNNEKQPVPVDLNTALSLLARPTTALPASFPYFSPFSFPDPSALFAFSQLRSNLPNYQTATIISPLLSATVTSTNAISAPSLGPSPLKRPNREQQSASSPPSCSSSSVTSSCSPHQSPHRKQAAPVPDEKKTCCPLCAIVVLALKAIILSERQLLSKLSYEVGRIAKDEAYYERRRKNNDAAKRSRDARRQKEEAVAARAAFLEQENIQLRSQVVLLKNETAKLQLMLFSKPELLDPKTLSTGQTPQPNIPEQQQRQQKHESTARKSEL</sequence>
<dbReference type="PANTHER" id="PTHR11988">
    <property type="entry name" value="THYROTROPH EMBRYONIC FACTOR RELATED"/>
    <property type="match status" value="1"/>
</dbReference>
<dbReference type="WBParaSite" id="EN70_4211">
    <property type="protein sequence ID" value="EN70_4211"/>
    <property type="gene ID" value="EN70_4211"/>
</dbReference>
<dbReference type="InterPro" id="IPR040223">
    <property type="entry name" value="PAR_bZIP"/>
</dbReference>
<dbReference type="CDD" id="cd14695">
    <property type="entry name" value="bZIP_HLF"/>
    <property type="match status" value="1"/>
</dbReference>
<dbReference type="FunFam" id="1.20.5.170:FF:000025">
    <property type="entry name" value="nuclear factor interleukin-3-regulated protein-like"/>
    <property type="match status" value="1"/>
</dbReference>
<evidence type="ECO:0000256" key="5">
    <source>
        <dbReference type="ARBA" id="ARBA00023163"/>
    </source>
</evidence>
<proteinExistence type="inferred from homology"/>
<evidence type="ECO:0000256" key="6">
    <source>
        <dbReference type="ARBA" id="ARBA00023242"/>
    </source>
</evidence>
<evidence type="ECO:0000256" key="4">
    <source>
        <dbReference type="ARBA" id="ARBA00023125"/>
    </source>
</evidence>
<dbReference type="InterPro" id="IPR046347">
    <property type="entry name" value="bZIP_sf"/>
</dbReference>
<comment type="subcellular location">
    <subcellularLocation>
        <location evidence="1">Nucleus</location>
    </subcellularLocation>
</comment>
<protein>
    <submittedName>
        <fullName evidence="10">BZIP domain-containing protein</fullName>
    </submittedName>
</protein>
<dbReference type="PANTHER" id="PTHR11988:SF56">
    <property type="entry name" value="TRANSCRIPTION FACTOR CES-2"/>
    <property type="match status" value="1"/>
</dbReference>
<feature type="compositionally biased region" description="Basic and acidic residues" evidence="7">
    <location>
        <begin position="280"/>
        <end position="291"/>
    </location>
</feature>
<feature type="region of interest" description="Disordered" evidence="7">
    <location>
        <begin position="257"/>
        <end position="291"/>
    </location>
</feature>
<dbReference type="SMART" id="SM00338">
    <property type="entry name" value="BRLZ"/>
    <property type="match status" value="1"/>
</dbReference>
<evidence type="ECO:0000256" key="7">
    <source>
        <dbReference type="SAM" id="MobiDB-lite"/>
    </source>
</evidence>
<name>A0A1I7VMJ6_LOALO</name>
<dbReference type="Pfam" id="PF07716">
    <property type="entry name" value="bZIP_2"/>
    <property type="match status" value="1"/>
</dbReference>
<dbReference type="eggNOG" id="KOG3119">
    <property type="taxonomic scope" value="Eukaryota"/>
</dbReference>
<reference evidence="9" key="1">
    <citation type="submission" date="2012-04" db="EMBL/GenBank/DDBJ databases">
        <title>The Genome Sequence of Loa loa.</title>
        <authorList>
            <consortium name="The Broad Institute Genome Sequencing Platform"/>
            <consortium name="Broad Institute Genome Sequencing Center for Infectious Disease"/>
            <person name="Nutman T.B."/>
            <person name="Fink D.L."/>
            <person name="Russ C."/>
            <person name="Young S."/>
            <person name="Zeng Q."/>
            <person name="Gargeya S."/>
            <person name="Alvarado L."/>
            <person name="Berlin A."/>
            <person name="Chapman S.B."/>
            <person name="Chen Z."/>
            <person name="Freedman E."/>
            <person name="Gellesch M."/>
            <person name="Goldberg J."/>
            <person name="Griggs A."/>
            <person name="Gujja S."/>
            <person name="Heilman E.R."/>
            <person name="Heiman D."/>
            <person name="Howarth C."/>
            <person name="Mehta T."/>
            <person name="Neiman D."/>
            <person name="Pearson M."/>
            <person name="Roberts A."/>
            <person name="Saif S."/>
            <person name="Shea T."/>
            <person name="Shenoy N."/>
            <person name="Sisk P."/>
            <person name="Stolte C."/>
            <person name="Sykes S."/>
            <person name="White J."/>
            <person name="Yandava C."/>
            <person name="Haas B."/>
            <person name="Henn M.R."/>
            <person name="Nusbaum C."/>
            <person name="Birren B."/>
        </authorList>
    </citation>
    <scope>NUCLEOTIDE SEQUENCE [LARGE SCALE GENOMIC DNA]</scope>
</reference>
<reference evidence="10" key="2">
    <citation type="submission" date="2016-11" db="UniProtKB">
        <authorList>
            <consortium name="WormBaseParasite"/>
        </authorList>
    </citation>
    <scope>IDENTIFICATION</scope>
</reference>
<evidence type="ECO:0000313" key="10">
    <source>
        <dbReference type="WBParaSite" id="EN70_4211"/>
    </source>
</evidence>
<feature type="domain" description="BZIP" evidence="8">
    <location>
        <begin position="190"/>
        <end position="253"/>
    </location>
</feature>
<comment type="similarity">
    <text evidence="2">Belongs to the bZIP family. NFIL3 subfamily.</text>
</comment>
<dbReference type="InterPro" id="IPR004827">
    <property type="entry name" value="bZIP"/>
</dbReference>
<evidence type="ECO:0000256" key="2">
    <source>
        <dbReference type="ARBA" id="ARBA00006079"/>
    </source>
</evidence>
<dbReference type="GO" id="GO:0005634">
    <property type="term" value="C:nucleus"/>
    <property type="evidence" value="ECO:0007669"/>
    <property type="project" value="UniProtKB-SubCell"/>
</dbReference>
<dbReference type="STRING" id="7209.A0A1I7VMJ6"/>
<dbReference type="Proteomes" id="UP000095285">
    <property type="component" value="Unassembled WGS sequence"/>
</dbReference>
<feature type="compositionally biased region" description="Low complexity" evidence="7">
    <location>
        <begin position="268"/>
        <end position="278"/>
    </location>
</feature>
<keyword evidence="4" id="KW-0238">DNA-binding</keyword>
<dbReference type="GO" id="GO:0000981">
    <property type="term" value="F:DNA-binding transcription factor activity, RNA polymerase II-specific"/>
    <property type="evidence" value="ECO:0007669"/>
    <property type="project" value="TreeGrafter"/>
</dbReference>
<feature type="compositionally biased region" description="Low complexity" evidence="7">
    <location>
        <begin position="118"/>
        <end position="138"/>
    </location>
</feature>
<dbReference type="PROSITE" id="PS50217">
    <property type="entry name" value="BZIP"/>
    <property type="match status" value="1"/>
</dbReference>
<keyword evidence="9" id="KW-1185">Reference proteome</keyword>
<organism evidence="9 10">
    <name type="scientific">Loa loa</name>
    <name type="common">Eye worm</name>
    <name type="synonym">Filaria loa</name>
    <dbReference type="NCBI Taxonomy" id="7209"/>
    <lineage>
        <taxon>Eukaryota</taxon>
        <taxon>Metazoa</taxon>
        <taxon>Ecdysozoa</taxon>
        <taxon>Nematoda</taxon>
        <taxon>Chromadorea</taxon>
        <taxon>Rhabditida</taxon>
        <taxon>Spirurina</taxon>
        <taxon>Spiruromorpha</taxon>
        <taxon>Filarioidea</taxon>
        <taxon>Onchocercidae</taxon>
        <taxon>Loa</taxon>
    </lineage>
</organism>
<keyword evidence="5" id="KW-0804">Transcription</keyword>
<evidence type="ECO:0000259" key="8">
    <source>
        <dbReference type="PROSITE" id="PS50217"/>
    </source>
</evidence>
<keyword evidence="3" id="KW-0805">Transcription regulation</keyword>
<dbReference type="Gene3D" id="1.20.5.170">
    <property type="match status" value="1"/>
</dbReference>
<evidence type="ECO:0000256" key="1">
    <source>
        <dbReference type="ARBA" id="ARBA00004123"/>
    </source>
</evidence>
<evidence type="ECO:0000313" key="9">
    <source>
        <dbReference type="Proteomes" id="UP000095285"/>
    </source>
</evidence>
<keyword evidence="6" id="KW-0539">Nucleus</keyword>
<accession>A0A1I7VMJ6</accession>